<keyword evidence="13" id="KW-1185">Reference proteome</keyword>
<sequence length="102" mass="11373">ETTSKASGTMASLKMLLLAALLLGASLQHVHAARATNVGRECCLEYFNSAIPIRKLVDWYKTSPECPKKAIVFITIQDRYICSNPDDRKVKRAVKHLQNRSA</sequence>
<evidence type="ECO:0000256" key="9">
    <source>
        <dbReference type="ARBA" id="ARBA00046039"/>
    </source>
</evidence>
<dbReference type="Proteomes" id="UP000005225">
    <property type="component" value="Unassembled WGS sequence"/>
</dbReference>
<evidence type="ECO:0000256" key="2">
    <source>
        <dbReference type="ARBA" id="ARBA00010868"/>
    </source>
</evidence>
<comment type="similarity">
    <text evidence="2 10">Belongs to the intercrine beta (chemokine CC) family.</text>
</comment>
<dbReference type="Gene3D" id="2.40.50.40">
    <property type="match status" value="1"/>
</dbReference>
<dbReference type="PROSITE" id="PS00472">
    <property type="entry name" value="SMALL_CYTOKINES_CC"/>
    <property type="match status" value="1"/>
</dbReference>
<accession>H0WVB6</accession>
<evidence type="ECO:0000256" key="7">
    <source>
        <dbReference type="ARBA" id="ARBA00023157"/>
    </source>
</evidence>
<comment type="function">
    <text evidence="9">Chemokine, which displays chemotactic activity for T lymphocytes, preferentially Th2 cells, but not monocytes or granulocytes. Therefore plays an important role in a wide range of inflammatory and immunological processes. Acts by binding to CCR4 at T-cell surface. Mediates GM-CSF/CSF2-driven pain and inflammation. In the brain, required to maintain the typical, highly branched morphology of hippocampal microglia under homeostatic conditions. May be important for the appropriate adaptation of microglial morphology and synaptic plasticity to acute lipopolysaccharide (LPS)-induced neuroinflammation. Plays a role in wound healing, mainly by inducing fibroblast migration into the wound.</text>
</comment>
<dbReference type="OMA" id="CCLDYFK"/>
<dbReference type="CDD" id="cd00272">
    <property type="entry name" value="Chemokine_CC"/>
    <property type="match status" value="1"/>
</dbReference>
<dbReference type="AlphaFoldDB" id="H0WVB6"/>
<dbReference type="InterPro" id="IPR000827">
    <property type="entry name" value="Chemokine_CC_CS"/>
</dbReference>
<dbReference type="SUPFAM" id="SSF54117">
    <property type="entry name" value="Interleukin 8-like chemokines"/>
    <property type="match status" value="1"/>
</dbReference>
<dbReference type="eggNOG" id="ENOG502SWZ0">
    <property type="taxonomic scope" value="Eukaryota"/>
</dbReference>
<evidence type="ECO:0000313" key="13">
    <source>
        <dbReference type="Proteomes" id="UP000005225"/>
    </source>
</evidence>
<evidence type="ECO:0000256" key="10">
    <source>
        <dbReference type="RuleBase" id="RU361150"/>
    </source>
</evidence>
<evidence type="ECO:0000259" key="11">
    <source>
        <dbReference type="SMART" id="SM00199"/>
    </source>
</evidence>
<reference evidence="12" key="2">
    <citation type="submission" date="2025-08" db="UniProtKB">
        <authorList>
            <consortium name="Ensembl"/>
        </authorList>
    </citation>
    <scope>IDENTIFICATION</scope>
</reference>
<dbReference type="GO" id="GO:0006954">
    <property type="term" value="P:inflammatory response"/>
    <property type="evidence" value="ECO:0007669"/>
    <property type="project" value="UniProtKB-KW"/>
</dbReference>
<dbReference type="GO" id="GO:0005615">
    <property type="term" value="C:extracellular space"/>
    <property type="evidence" value="ECO:0007669"/>
    <property type="project" value="UniProtKB-KW"/>
</dbReference>
<reference evidence="13" key="1">
    <citation type="submission" date="2011-03" db="EMBL/GenBank/DDBJ databases">
        <title>Version 3 of the genome sequence of Otolemur garnettii (Bushbaby).</title>
        <authorList>
            <consortium name="The Broad Institute Genome Sequencing Platform"/>
            <person name="Di Palma F."/>
            <person name="Johnson J."/>
            <person name="Lander E.S."/>
            <person name="Lindblad-Toh K."/>
            <person name="Jaffe D.B."/>
            <person name="Gnerre S."/>
            <person name="MacCallum I."/>
            <person name="Przybylski D."/>
            <person name="Ribeiro F.J."/>
            <person name="Burton J.N."/>
            <person name="Walker B.J."/>
            <person name="Sharpe T."/>
            <person name="Hall G."/>
        </authorList>
    </citation>
    <scope>NUCLEOTIDE SEQUENCE [LARGE SCALE GENOMIC DNA]</scope>
</reference>
<feature type="domain" description="Chemokine interleukin-8-like" evidence="11">
    <location>
        <begin position="39"/>
        <end position="97"/>
    </location>
</feature>
<dbReference type="InterPro" id="IPR039809">
    <property type="entry name" value="Chemokine_b/g/d"/>
</dbReference>
<protein>
    <recommendedName>
        <fullName evidence="10">C-C motif chemokine</fullName>
    </recommendedName>
</protein>
<dbReference type="HOGENOM" id="CLU_141716_6_0_1"/>
<feature type="signal peptide" evidence="10">
    <location>
        <begin position="1"/>
        <end position="32"/>
    </location>
</feature>
<evidence type="ECO:0000256" key="4">
    <source>
        <dbReference type="ARBA" id="ARBA00022514"/>
    </source>
</evidence>
<dbReference type="FunCoup" id="H0WVB6">
    <property type="interactions" value="687"/>
</dbReference>
<dbReference type="GO" id="GO:0008009">
    <property type="term" value="F:chemokine activity"/>
    <property type="evidence" value="ECO:0007669"/>
    <property type="project" value="InterPro"/>
</dbReference>
<keyword evidence="5 10" id="KW-0964">Secreted</keyword>
<dbReference type="STRING" id="30611.ENSOGAP00000006245"/>
<evidence type="ECO:0000313" key="12">
    <source>
        <dbReference type="Ensembl" id="ENSOGAP00000006245.2"/>
    </source>
</evidence>
<dbReference type="FunFam" id="2.40.50.40:FF:000012">
    <property type="entry name" value="C-C motif chemokine"/>
    <property type="match status" value="1"/>
</dbReference>
<evidence type="ECO:0000256" key="5">
    <source>
        <dbReference type="ARBA" id="ARBA00022525"/>
    </source>
</evidence>
<evidence type="ECO:0000256" key="8">
    <source>
        <dbReference type="ARBA" id="ARBA00023198"/>
    </source>
</evidence>
<reference evidence="12" key="3">
    <citation type="submission" date="2025-09" db="UniProtKB">
        <authorList>
            <consortium name="Ensembl"/>
        </authorList>
    </citation>
    <scope>IDENTIFICATION</scope>
</reference>
<keyword evidence="8" id="KW-0395">Inflammatory response</keyword>
<dbReference type="GO" id="GO:0006955">
    <property type="term" value="P:immune response"/>
    <property type="evidence" value="ECO:0007669"/>
    <property type="project" value="InterPro"/>
</dbReference>
<name>H0WVB6_OTOGA</name>
<dbReference type="SMART" id="SM00199">
    <property type="entry name" value="SCY"/>
    <property type="match status" value="1"/>
</dbReference>
<dbReference type="Ensembl" id="ENSOGAT00000006980.2">
    <property type="protein sequence ID" value="ENSOGAP00000006245.2"/>
    <property type="gene ID" value="ENSOGAG00000006979.2"/>
</dbReference>
<dbReference type="InterPro" id="IPR001811">
    <property type="entry name" value="Chemokine_IL8-like_dom"/>
</dbReference>
<dbReference type="PANTHER" id="PTHR12015">
    <property type="entry name" value="SMALL INDUCIBLE CYTOKINE A"/>
    <property type="match status" value="1"/>
</dbReference>
<keyword evidence="6 10" id="KW-0732">Signal</keyword>
<dbReference type="GeneTree" id="ENSGT01100000263482"/>
<gene>
    <name evidence="12" type="primary">CCL17</name>
</gene>
<keyword evidence="4 10" id="KW-0202">Cytokine</keyword>
<evidence type="ECO:0000256" key="1">
    <source>
        <dbReference type="ARBA" id="ARBA00004613"/>
    </source>
</evidence>
<comment type="subcellular location">
    <subcellularLocation>
        <location evidence="1 10">Secreted</location>
    </subcellularLocation>
</comment>
<keyword evidence="3 10" id="KW-0145">Chemotaxis</keyword>
<feature type="chain" id="PRO_5005133470" description="C-C motif chemokine" evidence="10">
    <location>
        <begin position="33"/>
        <end position="102"/>
    </location>
</feature>
<proteinExistence type="inferred from homology"/>
<dbReference type="Pfam" id="PF00048">
    <property type="entry name" value="IL8"/>
    <property type="match status" value="1"/>
</dbReference>
<dbReference type="InterPro" id="IPR036048">
    <property type="entry name" value="Interleukin_8-like_sf"/>
</dbReference>
<dbReference type="InParanoid" id="H0WVB6"/>
<evidence type="ECO:0000256" key="6">
    <source>
        <dbReference type="ARBA" id="ARBA00022729"/>
    </source>
</evidence>
<organism evidence="12 13">
    <name type="scientific">Otolemur garnettii</name>
    <name type="common">Small-eared galago</name>
    <name type="synonym">Garnett's greater bushbaby</name>
    <dbReference type="NCBI Taxonomy" id="30611"/>
    <lineage>
        <taxon>Eukaryota</taxon>
        <taxon>Metazoa</taxon>
        <taxon>Chordata</taxon>
        <taxon>Craniata</taxon>
        <taxon>Vertebrata</taxon>
        <taxon>Euteleostomi</taxon>
        <taxon>Mammalia</taxon>
        <taxon>Eutheria</taxon>
        <taxon>Euarchontoglires</taxon>
        <taxon>Primates</taxon>
        <taxon>Strepsirrhini</taxon>
        <taxon>Lorisiformes</taxon>
        <taxon>Galagidae</taxon>
        <taxon>Otolemur</taxon>
    </lineage>
</organism>
<keyword evidence="7" id="KW-1015">Disulfide bond</keyword>
<evidence type="ECO:0000256" key="3">
    <source>
        <dbReference type="ARBA" id="ARBA00022500"/>
    </source>
</evidence>
<dbReference type="PANTHER" id="PTHR12015:SF111">
    <property type="entry name" value="C-C MOTIF CHEMOKINE 17"/>
    <property type="match status" value="1"/>
</dbReference>
<dbReference type="EMBL" id="AAQR03092913">
    <property type="status" value="NOT_ANNOTATED_CDS"/>
    <property type="molecule type" value="Genomic_DNA"/>
</dbReference>